<organism evidence="3 4">
    <name type="scientific">Ensete ventricosum</name>
    <name type="common">Abyssinian banana</name>
    <name type="synonym">Musa ensete</name>
    <dbReference type="NCBI Taxonomy" id="4639"/>
    <lineage>
        <taxon>Eukaryota</taxon>
        <taxon>Viridiplantae</taxon>
        <taxon>Streptophyta</taxon>
        <taxon>Embryophyta</taxon>
        <taxon>Tracheophyta</taxon>
        <taxon>Spermatophyta</taxon>
        <taxon>Magnoliopsida</taxon>
        <taxon>Liliopsida</taxon>
        <taxon>Zingiberales</taxon>
        <taxon>Musaceae</taxon>
        <taxon>Ensete</taxon>
    </lineage>
</organism>
<comment type="caution">
    <text evidence="3">The sequence shown here is derived from an EMBL/GenBank/DDBJ whole genome shotgun (WGS) entry which is preliminary data.</text>
</comment>
<evidence type="ECO:0000313" key="4">
    <source>
        <dbReference type="Proteomes" id="UP001222027"/>
    </source>
</evidence>
<dbReference type="InterPro" id="IPR014830">
    <property type="entry name" value="Glycolipid_transfer_prot_dom"/>
</dbReference>
<reference evidence="3 4" key="1">
    <citation type="submission" date="2022-12" db="EMBL/GenBank/DDBJ databases">
        <title>Chromosome-scale assembly of the Ensete ventricosum genome.</title>
        <authorList>
            <person name="Dussert Y."/>
            <person name="Stocks J."/>
            <person name="Wendawek A."/>
            <person name="Woldeyes F."/>
            <person name="Nichols R.A."/>
            <person name="Borrell J.S."/>
        </authorList>
    </citation>
    <scope>NUCLEOTIDE SEQUENCE [LARGE SCALE GENOMIC DNA]</scope>
    <source>
        <strain evidence="4">cv. Maze</strain>
        <tissue evidence="3">Seeds</tissue>
    </source>
</reference>
<dbReference type="GO" id="GO:1902388">
    <property type="term" value="F:ceramide 1-phosphate transfer activity"/>
    <property type="evidence" value="ECO:0007669"/>
    <property type="project" value="TreeGrafter"/>
</dbReference>
<feature type="domain" description="Glycolipid transfer protein" evidence="2">
    <location>
        <begin position="45"/>
        <end position="186"/>
    </location>
</feature>
<dbReference type="GO" id="GO:0016020">
    <property type="term" value="C:membrane"/>
    <property type="evidence" value="ECO:0007669"/>
    <property type="project" value="TreeGrafter"/>
</dbReference>
<dbReference type="AlphaFoldDB" id="A0AAV8RD28"/>
<dbReference type="SUPFAM" id="SSF110004">
    <property type="entry name" value="Glycolipid transfer protein, GLTP"/>
    <property type="match status" value="1"/>
</dbReference>
<dbReference type="EMBL" id="JAQQAF010000004">
    <property type="protein sequence ID" value="KAJ8493467.1"/>
    <property type="molecule type" value="Genomic_DNA"/>
</dbReference>
<protein>
    <recommendedName>
        <fullName evidence="2">Glycolipid transfer protein domain-containing protein</fullName>
    </recommendedName>
</protein>
<accession>A0AAV8RD28</accession>
<gene>
    <name evidence="3" type="ORF">OPV22_015188</name>
</gene>
<evidence type="ECO:0000313" key="3">
    <source>
        <dbReference type="EMBL" id="KAJ8493467.1"/>
    </source>
</evidence>
<keyword evidence="4" id="KW-1185">Reference proteome</keyword>
<feature type="region of interest" description="Disordered" evidence="1">
    <location>
        <begin position="1"/>
        <end position="23"/>
    </location>
</feature>
<evidence type="ECO:0000259" key="2">
    <source>
        <dbReference type="Pfam" id="PF08718"/>
    </source>
</evidence>
<dbReference type="GO" id="GO:1902387">
    <property type="term" value="F:ceramide 1-phosphate binding"/>
    <property type="evidence" value="ECO:0007669"/>
    <property type="project" value="TreeGrafter"/>
</dbReference>
<feature type="compositionally biased region" description="Basic and acidic residues" evidence="1">
    <location>
        <begin position="11"/>
        <end position="23"/>
    </location>
</feature>
<dbReference type="GO" id="GO:0005829">
    <property type="term" value="C:cytosol"/>
    <property type="evidence" value="ECO:0007669"/>
    <property type="project" value="TreeGrafter"/>
</dbReference>
<name>A0AAV8RD28_ENSVE</name>
<dbReference type="Gene3D" id="1.10.3520.10">
    <property type="entry name" value="Glycolipid transfer protein"/>
    <property type="match status" value="1"/>
</dbReference>
<dbReference type="Proteomes" id="UP001222027">
    <property type="component" value="Unassembled WGS sequence"/>
</dbReference>
<dbReference type="PANTHER" id="PTHR10219">
    <property type="entry name" value="GLYCOLIPID TRANSFER PROTEIN-RELATED"/>
    <property type="match status" value="1"/>
</dbReference>
<evidence type="ECO:0000256" key="1">
    <source>
        <dbReference type="SAM" id="MobiDB-lite"/>
    </source>
</evidence>
<dbReference type="InterPro" id="IPR036497">
    <property type="entry name" value="GLTP_sf"/>
</dbReference>
<dbReference type="Pfam" id="PF08718">
    <property type="entry name" value="GLTP"/>
    <property type="match status" value="1"/>
</dbReference>
<dbReference type="PANTHER" id="PTHR10219:SF34">
    <property type="entry name" value="GLYCOLIPID TRANSFER PROTEIN 3"/>
    <property type="match status" value="1"/>
</dbReference>
<proteinExistence type="predicted"/>
<sequence length="230" mass="26762">MEQSKRNAGLEIRKGEGEEDGRRGWSDVRLATEELSLFKPEEKKVSTLALLSVSNLLLHVLDKIGPALLVLRKDMQQNIERVEEMYMLNPNLYSSLVEMLKKEEDERSSRKKYSCSRAILWIARSITFSVTLFQKLDENPELSLVQVVEETYNDTLKPWHGWIASTAYKVALTLLPEREFFIRLLMGQEQDYDGLKQDIEFYVSLIHPLLDETYDLLRTHKLDTLKSSNH</sequence>